<dbReference type="InterPro" id="IPR010982">
    <property type="entry name" value="Lambda_DNA-bd_dom_sf"/>
</dbReference>
<dbReference type="CDD" id="cd00093">
    <property type="entry name" value="HTH_XRE"/>
    <property type="match status" value="1"/>
</dbReference>
<dbReference type="AlphaFoldDB" id="A0AAE3DYA6"/>
<evidence type="ECO:0000256" key="1">
    <source>
        <dbReference type="ARBA" id="ARBA00023125"/>
    </source>
</evidence>
<dbReference type="SMART" id="SM00530">
    <property type="entry name" value="HTH_XRE"/>
    <property type="match status" value="1"/>
</dbReference>
<evidence type="ECO:0000259" key="2">
    <source>
        <dbReference type="PROSITE" id="PS50943"/>
    </source>
</evidence>
<dbReference type="RefSeq" id="WP_308456181.1">
    <property type="nucleotide sequence ID" value="NZ_JAJEQM010000006.1"/>
</dbReference>
<proteinExistence type="predicted"/>
<organism evidence="3 4">
    <name type="scientific">Hominilimicola fabiformis</name>
    <dbReference type="NCBI Taxonomy" id="2885356"/>
    <lineage>
        <taxon>Bacteria</taxon>
        <taxon>Bacillati</taxon>
        <taxon>Bacillota</taxon>
        <taxon>Clostridia</taxon>
        <taxon>Eubacteriales</taxon>
        <taxon>Oscillospiraceae</taxon>
        <taxon>Hominilimicola</taxon>
    </lineage>
</organism>
<dbReference type="PROSITE" id="PS50943">
    <property type="entry name" value="HTH_CROC1"/>
    <property type="match status" value="1"/>
</dbReference>
<dbReference type="Proteomes" id="UP001198242">
    <property type="component" value="Unassembled WGS sequence"/>
</dbReference>
<evidence type="ECO:0000313" key="4">
    <source>
        <dbReference type="Proteomes" id="UP001198242"/>
    </source>
</evidence>
<dbReference type="SUPFAM" id="SSF47413">
    <property type="entry name" value="lambda repressor-like DNA-binding domains"/>
    <property type="match status" value="1"/>
</dbReference>
<feature type="domain" description="HTH cro/C1-type" evidence="2">
    <location>
        <begin position="12"/>
        <end position="66"/>
    </location>
</feature>
<comment type="caution">
    <text evidence="3">The sequence shown here is derived from an EMBL/GenBank/DDBJ whole genome shotgun (WGS) entry which is preliminary data.</text>
</comment>
<dbReference type="Pfam" id="PF01381">
    <property type="entry name" value="HTH_3"/>
    <property type="match status" value="1"/>
</dbReference>
<reference evidence="3 4" key="1">
    <citation type="submission" date="2021-10" db="EMBL/GenBank/DDBJ databases">
        <title>Anaerobic single-cell dispensing facilitates the cultivation of human gut bacteria.</title>
        <authorList>
            <person name="Afrizal A."/>
        </authorList>
    </citation>
    <scope>NUCLEOTIDE SEQUENCE [LARGE SCALE GENOMIC DNA]</scope>
    <source>
        <strain evidence="3 4">CLA-AA-H232</strain>
    </source>
</reference>
<sequence>MTFDYKTVGGRIKHYRLSINKTQEELAELADISANHLSALENGRSAGSLDKYYSVAQALGVTVDMLIDNSSDRASGNDYFFSNQLLPLVSSLSVEQRKMLIDFIELLKDYDVDKNNTKRG</sequence>
<dbReference type="PANTHER" id="PTHR46558:SF4">
    <property type="entry name" value="DNA-BIDING PHAGE PROTEIN"/>
    <property type="match status" value="1"/>
</dbReference>
<protein>
    <submittedName>
        <fullName evidence="3">Helix-turn-helix transcriptional regulator</fullName>
    </submittedName>
</protein>
<evidence type="ECO:0000313" key="3">
    <source>
        <dbReference type="EMBL" id="MCC2210223.1"/>
    </source>
</evidence>
<dbReference type="GO" id="GO:0003677">
    <property type="term" value="F:DNA binding"/>
    <property type="evidence" value="ECO:0007669"/>
    <property type="project" value="UniProtKB-KW"/>
</dbReference>
<dbReference type="EMBL" id="JAJEQM010000006">
    <property type="protein sequence ID" value="MCC2210223.1"/>
    <property type="molecule type" value="Genomic_DNA"/>
</dbReference>
<dbReference type="Gene3D" id="1.10.260.40">
    <property type="entry name" value="lambda repressor-like DNA-binding domains"/>
    <property type="match status" value="1"/>
</dbReference>
<name>A0AAE3DYA6_9FIRM</name>
<dbReference type="InterPro" id="IPR001387">
    <property type="entry name" value="Cro/C1-type_HTH"/>
</dbReference>
<dbReference type="PANTHER" id="PTHR46558">
    <property type="entry name" value="TRACRIPTIONAL REGULATORY PROTEIN-RELATED-RELATED"/>
    <property type="match status" value="1"/>
</dbReference>
<gene>
    <name evidence="3" type="ORF">LKE05_05395</name>
</gene>
<accession>A0AAE3DYA6</accession>
<keyword evidence="1" id="KW-0238">DNA-binding</keyword>
<keyword evidence="4" id="KW-1185">Reference proteome</keyword>